<sequence length="212" mass="23895">MKYKHIIFDIDGTMLDSAYADLMALQKVIWEFLNKKYEISDLYFALGIPSEVALKRLGFKDVAMAGKLWNSYTKELSHTMKLFDGIKELLIELSGKGVELGIITSKSRSEYLSDFSPFGLDSYFDTVITVEDSILPKPSAAPMLSYLIKTGVSPQDIIYIGDTLYDWECAKNAGVDFGLVMWGNPHVEQIDTIYSFKTPEEILSFLISDNPI</sequence>
<evidence type="ECO:0000313" key="3">
    <source>
        <dbReference type="Proteomes" id="UP000323717"/>
    </source>
</evidence>
<dbReference type="GO" id="GO:0008967">
    <property type="term" value="F:phosphoglycolate phosphatase activity"/>
    <property type="evidence" value="ECO:0007669"/>
    <property type="project" value="TreeGrafter"/>
</dbReference>
<dbReference type="Pfam" id="PF13419">
    <property type="entry name" value="HAD_2"/>
    <property type="match status" value="1"/>
</dbReference>
<reference evidence="3 4" key="1">
    <citation type="journal article" date="2019" name="Nat. Med.">
        <title>A library of human gut bacterial isolates paired with longitudinal multiomics data enables mechanistic microbiome research.</title>
        <authorList>
            <person name="Poyet M."/>
            <person name="Groussin M."/>
            <person name="Gibbons S.M."/>
            <person name="Avila-Pacheco J."/>
            <person name="Jiang X."/>
            <person name="Kearney S.M."/>
            <person name="Perrotta A.R."/>
            <person name="Berdy B."/>
            <person name="Zhao S."/>
            <person name="Lieberman T.D."/>
            <person name="Swanson P.K."/>
            <person name="Smith M."/>
            <person name="Roesemann S."/>
            <person name="Alexander J.E."/>
            <person name="Rich S.A."/>
            <person name="Livny J."/>
            <person name="Vlamakis H."/>
            <person name="Clish C."/>
            <person name="Bullock K."/>
            <person name="Deik A."/>
            <person name="Scott J."/>
            <person name="Pierce K.A."/>
            <person name="Xavier R.J."/>
            <person name="Alm E.J."/>
        </authorList>
    </citation>
    <scope>NUCLEOTIDE SEQUENCE [LARGE SCALE GENOMIC DNA]</scope>
    <source>
        <strain evidence="1 3">BIOML-A163</strain>
        <strain evidence="2 4">BIOML-A2</strain>
    </source>
</reference>
<dbReference type="SFLD" id="SFLDS00003">
    <property type="entry name" value="Haloacid_Dehalogenase"/>
    <property type="match status" value="1"/>
</dbReference>
<dbReference type="RefSeq" id="WP_008776931.1">
    <property type="nucleotide sequence ID" value="NZ_CAAKNR010000187.1"/>
</dbReference>
<dbReference type="EMBL" id="VWLE01000118">
    <property type="protein sequence ID" value="KAA3952114.1"/>
    <property type="molecule type" value="Genomic_DNA"/>
</dbReference>
<dbReference type="SFLD" id="SFLDG01135">
    <property type="entry name" value="C1.5.6:_HAD__Beta-PGM__Phospha"/>
    <property type="match status" value="1"/>
</dbReference>
<organism evidence="2 4">
    <name type="scientific">Bacteroides ovatus</name>
    <dbReference type="NCBI Taxonomy" id="28116"/>
    <lineage>
        <taxon>Bacteria</taxon>
        <taxon>Pseudomonadati</taxon>
        <taxon>Bacteroidota</taxon>
        <taxon>Bacteroidia</taxon>
        <taxon>Bacteroidales</taxon>
        <taxon>Bacteroidaceae</taxon>
        <taxon>Bacteroides</taxon>
    </lineage>
</organism>
<dbReference type="SFLD" id="SFLDG01129">
    <property type="entry name" value="C1.5:_HAD__Beta-PGM__Phosphata"/>
    <property type="match status" value="1"/>
</dbReference>
<dbReference type="Gene3D" id="3.40.50.1000">
    <property type="entry name" value="HAD superfamily/HAD-like"/>
    <property type="match status" value="1"/>
</dbReference>
<dbReference type="EMBL" id="VWFC01000038">
    <property type="protein sequence ID" value="KAB1320923.1"/>
    <property type="molecule type" value="Genomic_DNA"/>
</dbReference>
<name>A0A414E1W6_BACOV</name>
<dbReference type="InterPro" id="IPR023198">
    <property type="entry name" value="PGP-like_dom2"/>
</dbReference>
<dbReference type="InterPro" id="IPR036412">
    <property type="entry name" value="HAD-like_sf"/>
</dbReference>
<dbReference type="SUPFAM" id="SSF56784">
    <property type="entry name" value="HAD-like"/>
    <property type="match status" value="1"/>
</dbReference>
<dbReference type="Gene3D" id="1.10.150.240">
    <property type="entry name" value="Putative phosphatase, domain 2"/>
    <property type="match status" value="1"/>
</dbReference>
<dbReference type="InterPro" id="IPR050155">
    <property type="entry name" value="HAD-like_hydrolase_sf"/>
</dbReference>
<dbReference type="InterPro" id="IPR041492">
    <property type="entry name" value="HAD_2"/>
</dbReference>
<evidence type="ECO:0000313" key="1">
    <source>
        <dbReference type="EMBL" id="KAA3952114.1"/>
    </source>
</evidence>
<comment type="caution">
    <text evidence="2">The sequence shown here is derived from an EMBL/GenBank/DDBJ whole genome shotgun (WGS) entry which is preliminary data.</text>
</comment>
<accession>A0A414E1W6</accession>
<dbReference type="PANTHER" id="PTHR43434:SF26">
    <property type="entry name" value="PYROPHOSPHATASE PPAX"/>
    <property type="match status" value="1"/>
</dbReference>
<dbReference type="InterPro" id="IPR006439">
    <property type="entry name" value="HAD-SF_hydro_IA"/>
</dbReference>
<proteinExistence type="predicted"/>
<dbReference type="GO" id="GO:0005829">
    <property type="term" value="C:cytosol"/>
    <property type="evidence" value="ECO:0007669"/>
    <property type="project" value="TreeGrafter"/>
</dbReference>
<evidence type="ECO:0000313" key="4">
    <source>
        <dbReference type="Proteomes" id="UP000375690"/>
    </source>
</evidence>
<dbReference type="GO" id="GO:0006281">
    <property type="term" value="P:DNA repair"/>
    <property type="evidence" value="ECO:0007669"/>
    <property type="project" value="TreeGrafter"/>
</dbReference>
<gene>
    <name evidence="2" type="ORF">F3B53_22470</name>
    <name evidence="1" type="ORF">F3D71_10415</name>
</gene>
<dbReference type="PANTHER" id="PTHR43434">
    <property type="entry name" value="PHOSPHOGLYCOLATE PHOSPHATASE"/>
    <property type="match status" value="1"/>
</dbReference>
<dbReference type="AlphaFoldDB" id="A0A414E1W6"/>
<evidence type="ECO:0000313" key="2">
    <source>
        <dbReference type="EMBL" id="KAB1320923.1"/>
    </source>
</evidence>
<dbReference type="Proteomes" id="UP000375690">
    <property type="component" value="Unassembled WGS sequence"/>
</dbReference>
<keyword evidence="2" id="KW-0378">Hydrolase</keyword>
<dbReference type="NCBIfam" id="TIGR01549">
    <property type="entry name" value="HAD-SF-IA-v1"/>
    <property type="match status" value="1"/>
</dbReference>
<protein>
    <submittedName>
        <fullName evidence="2">HAD family hydrolase</fullName>
    </submittedName>
</protein>
<dbReference type="Proteomes" id="UP000323717">
    <property type="component" value="Unassembled WGS sequence"/>
</dbReference>
<dbReference type="InterPro" id="IPR023214">
    <property type="entry name" value="HAD_sf"/>
</dbReference>